<evidence type="ECO:0000313" key="2">
    <source>
        <dbReference type="Proteomes" id="UP000632222"/>
    </source>
</evidence>
<accession>A0ABQ2D6H5</accession>
<keyword evidence="2" id="KW-1185">Reference proteome</keyword>
<organism evidence="1 2">
    <name type="scientific">Deinococcus roseus</name>
    <dbReference type="NCBI Taxonomy" id="392414"/>
    <lineage>
        <taxon>Bacteria</taxon>
        <taxon>Thermotogati</taxon>
        <taxon>Deinococcota</taxon>
        <taxon>Deinococci</taxon>
        <taxon>Deinococcales</taxon>
        <taxon>Deinococcaceae</taxon>
        <taxon>Deinococcus</taxon>
    </lineage>
</organism>
<evidence type="ECO:0000313" key="1">
    <source>
        <dbReference type="EMBL" id="GGJ47806.1"/>
    </source>
</evidence>
<proteinExistence type="predicted"/>
<gene>
    <name evidence="1" type="ORF">GCM10008938_37250</name>
</gene>
<dbReference type="Proteomes" id="UP000632222">
    <property type="component" value="Unassembled WGS sequence"/>
</dbReference>
<name>A0ABQ2D6H5_9DEIO</name>
<dbReference type="RefSeq" id="WP_189005270.1">
    <property type="nucleotide sequence ID" value="NZ_BMOD01000018.1"/>
</dbReference>
<sequence length="83" mass="9481">MDFQVFGERLSVTVLEQDDRLKLLTGVQQTQTLLDAFDVQELVWVDGFCCQIVLLEYTEWKATGFLHGIYLVDLVLEVVGEEA</sequence>
<comment type="caution">
    <text evidence="1">The sequence shown here is derived from an EMBL/GenBank/DDBJ whole genome shotgun (WGS) entry which is preliminary data.</text>
</comment>
<protein>
    <submittedName>
        <fullName evidence="1">Uncharacterized protein</fullName>
    </submittedName>
</protein>
<dbReference type="EMBL" id="BMOD01000018">
    <property type="protein sequence ID" value="GGJ47806.1"/>
    <property type="molecule type" value="Genomic_DNA"/>
</dbReference>
<reference evidence="2" key="1">
    <citation type="journal article" date="2019" name="Int. J. Syst. Evol. Microbiol.">
        <title>The Global Catalogue of Microorganisms (GCM) 10K type strain sequencing project: providing services to taxonomists for standard genome sequencing and annotation.</title>
        <authorList>
            <consortium name="The Broad Institute Genomics Platform"/>
            <consortium name="The Broad Institute Genome Sequencing Center for Infectious Disease"/>
            <person name="Wu L."/>
            <person name="Ma J."/>
        </authorList>
    </citation>
    <scope>NUCLEOTIDE SEQUENCE [LARGE SCALE GENOMIC DNA]</scope>
    <source>
        <strain evidence="2">JCM 14370</strain>
    </source>
</reference>